<organism evidence="3 4">
    <name type="scientific">Vasconcelosia minhoensis LEGE 07310</name>
    <dbReference type="NCBI Taxonomy" id="915328"/>
    <lineage>
        <taxon>Bacteria</taxon>
        <taxon>Bacillati</taxon>
        <taxon>Cyanobacteriota</taxon>
        <taxon>Cyanophyceae</taxon>
        <taxon>Nodosilineales</taxon>
        <taxon>Cymatolegaceae</taxon>
        <taxon>Vasconcelosia</taxon>
        <taxon>Vasconcelosia minhoensis</taxon>
    </lineage>
</organism>
<proteinExistence type="predicted"/>
<dbReference type="Gene3D" id="3.60.21.10">
    <property type="match status" value="1"/>
</dbReference>
<accession>A0A8J7ANH1</accession>
<dbReference type="EMBL" id="JADEXG010000030">
    <property type="protein sequence ID" value="MBE9078300.1"/>
    <property type="molecule type" value="Genomic_DNA"/>
</dbReference>
<name>A0A8J7ANH1_9CYAN</name>
<dbReference type="SUPFAM" id="SSF49363">
    <property type="entry name" value="Purple acid phosphatase, N-terminal domain"/>
    <property type="match status" value="1"/>
</dbReference>
<reference evidence="3" key="1">
    <citation type="submission" date="2020-10" db="EMBL/GenBank/DDBJ databases">
        <authorList>
            <person name="Castelo-Branco R."/>
            <person name="Eusebio N."/>
            <person name="Adriana R."/>
            <person name="Vieira A."/>
            <person name="Brugerolle De Fraissinette N."/>
            <person name="Rezende De Castro R."/>
            <person name="Schneider M.P."/>
            <person name="Vasconcelos V."/>
            <person name="Leao P.N."/>
        </authorList>
    </citation>
    <scope>NUCLEOTIDE SEQUENCE</scope>
    <source>
        <strain evidence="3">LEGE 07310</strain>
    </source>
</reference>
<keyword evidence="4" id="KW-1185">Reference proteome</keyword>
<dbReference type="SUPFAM" id="SSF56300">
    <property type="entry name" value="Metallo-dependent phosphatases"/>
    <property type="match status" value="1"/>
</dbReference>
<evidence type="ECO:0000256" key="1">
    <source>
        <dbReference type="ARBA" id="ARBA00022729"/>
    </source>
</evidence>
<dbReference type="RefSeq" id="WP_193908069.1">
    <property type="nucleotide sequence ID" value="NZ_JADEXG010000030.1"/>
</dbReference>
<dbReference type="Pfam" id="PF00149">
    <property type="entry name" value="Metallophos"/>
    <property type="match status" value="1"/>
</dbReference>
<dbReference type="AlphaFoldDB" id="A0A8J7ANH1"/>
<keyword evidence="1" id="KW-0732">Signal</keyword>
<dbReference type="PANTHER" id="PTHR22953:SF153">
    <property type="entry name" value="PURPLE ACID PHOSPHATASE"/>
    <property type="match status" value="1"/>
</dbReference>
<dbReference type="Proteomes" id="UP000636505">
    <property type="component" value="Unassembled WGS sequence"/>
</dbReference>
<feature type="domain" description="Calcineurin-like phosphoesterase" evidence="2">
    <location>
        <begin position="167"/>
        <end position="489"/>
    </location>
</feature>
<evidence type="ECO:0000313" key="3">
    <source>
        <dbReference type="EMBL" id="MBE9078300.1"/>
    </source>
</evidence>
<dbReference type="PANTHER" id="PTHR22953">
    <property type="entry name" value="ACID PHOSPHATASE RELATED"/>
    <property type="match status" value="1"/>
</dbReference>
<protein>
    <submittedName>
        <fullName evidence="3">Metallophosphoesterase family protein</fullName>
    </submittedName>
</protein>
<dbReference type="InterPro" id="IPR008963">
    <property type="entry name" value="Purple_acid_Pase-like_N"/>
</dbReference>
<evidence type="ECO:0000259" key="2">
    <source>
        <dbReference type="Pfam" id="PF00149"/>
    </source>
</evidence>
<dbReference type="GO" id="GO:0046872">
    <property type="term" value="F:metal ion binding"/>
    <property type="evidence" value="ECO:0007669"/>
    <property type="project" value="InterPro"/>
</dbReference>
<sequence>MSRTKTAVLIFLGILLWLAAAALLRLSPPQEAALERMMPVDDAIAISTPMLTDPFLQRPTETSVNVVWFTEFQGAGHSVRYGADLEESAIAVTTQLSRLREDADSQVAGKTYSQLTPRSVWRHEAIIGGLIPGQRLPYRVFSQREDGQLLQSRSFSLAPLPPSDQPLKILLTSDHQLMPLTPANLQKVQETVGQVDAVFLAGDLVNIPDRGSEWFDHAKGHAFFPSLQGRAHFALEKNGQETVYIGGELIQHAPLLTGLGNHEVMGRYSDTDKLKRQFGDAVPRAVAQQLFDSDKANADGGAASRAEWVKNHSFNTDTYEEIFSLPTAALPDGGKTQQYYATTFGNIRLISLYVTQIWRPPGLGPDVKGRYRERQSDLEQPESWGYGQHIFESIAAGSSQYQWLQQELASEAFQSAPYKIVMLHHPPHSLGDNIVPAFTHPVPVTQRHPDGSLQSLRYEYPKSQDLIIRDLVPLLEKAGVQLVYYGHSHLWNRFVSDRGVHFLESSNVGNTYGAHLQDKPRQVPPQQPVDGLGKFQEKYVAAGDPNGLEPVVPTLAPLQDEQGSPLPYIASNDITCFSLFDTATGTVSSYYFDARQPESAVVEFDRFLLKG</sequence>
<dbReference type="InterPro" id="IPR004843">
    <property type="entry name" value="Calcineurin-like_PHP"/>
</dbReference>
<gene>
    <name evidence="3" type="ORF">IQ241_13525</name>
</gene>
<dbReference type="InterPro" id="IPR039331">
    <property type="entry name" value="PAPs-like"/>
</dbReference>
<dbReference type="InterPro" id="IPR029052">
    <property type="entry name" value="Metallo-depent_PP-like"/>
</dbReference>
<evidence type="ECO:0000313" key="4">
    <source>
        <dbReference type="Proteomes" id="UP000636505"/>
    </source>
</evidence>
<dbReference type="GO" id="GO:0003993">
    <property type="term" value="F:acid phosphatase activity"/>
    <property type="evidence" value="ECO:0007669"/>
    <property type="project" value="InterPro"/>
</dbReference>
<comment type="caution">
    <text evidence="3">The sequence shown here is derived from an EMBL/GenBank/DDBJ whole genome shotgun (WGS) entry which is preliminary data.</text>
</comment>